<reference evidence="2" key="1">
    <citation type="submission" date="2019-03" db="EMBL/GenBank/DDBJ databases">
        <title>Snf2 controls pulcherriminic acid biosynthesis and connects pigmentation and antifungal activity of the yeast Metschnikowia pulcherrima.</title>
        <authorList>
            <person name="Gore-Lloyd D."/>
            <person name="Sumann I."/>
            <person name="Brachmann A.O."/>
            <person name="Schneeberger K."/>
            <person name="Ortiz-Merino R.A."/>
            <person name="Moreno-Beltran M."/>
            <person name="Schlaefli M."/>
            <person name="Kirner P."/>
            <person name="Santos Kron A."/>
            <person name="Wolfe K.H."/>
            <person name="Piel J."/>
            <person name="Ahrens C.H."/>
            <person name="Henk D."/>
            <person name="Freimoser F.M."/>
        </authorList>
    </citation>
    <scope>NUCLEOTIDE SEQUENCE [LARGE SCALE GENOMIC DNA]</scope>
    <source>
        <strain evidence="2">APC 1.2</strain>
    </source>
</reference>
<accession>A0A4P6XL78</accession>
<organism evidence="1 2">
    <name type="scientific">Metschnikowia aff. pulcherrima</name>
    <dbReference type="NCBI Taxonomy" id="2163413"/>
    <lineage>
        <taxon>Eukaryota</taxon>
        <taxon>Fungi</taxon>
        <taxon>Dikarya</taxon>
        <taxon>Ascomycota</taxon>
        <taxon>Saccharomycotina</taxon>
        <taxon>Pichiomycetes</taxon>
        <taxon>Metschnikowiaceae</taxon>
        <taxon>Metschnikowia</taxon>
    </lineage>
</organism>
<dbReference type="AlphaFoldDB" id="A0A4P6XL78"/>
<dbReference type="SUPFAM" id="SSF56784">
    <property type="entry name" value="HAD-like"/>
    <property type="match status" value="1"/>
</dbReference>
<dbReference type="InterPro" id="IPR050849">
    <property type="entry name" value="HAD-like_hydrolase_phosphatase"/>
</dbReference>
<dbReference type="STRING" id="2163413.A0A4P6XL78"/>
<dbReference type="PANTHER" id="PTHR28181:SF1">
    <property type="entry name" value="COLD TOLERANCE PROTEIN 1"/>
    <property type="match status" value="1"/>
</dbReference>
<evidence type="ECO:0000313" key="1">
    <source>
        <dbReference type="EMBL" id="QBM87275.1"/>
    </source>
</evidence>
<dbReference type="PANTHER" id="PTHR28181">
    <property type="entry name" value="UPF0655 PROTEIN YCR015C"/>
    <property type="match status" value="1"/>
</dbReference>
<dbReference type="EMBL" id="CP034457">
    <property type="protein sequence ID" value="QBM87275.1"/>
    <property type="molecule type" value="Genomic_DNA"/>
</dbReference>
<dbReference type="InterPro" id="IPR036412">
    <property type="entry name" value="HAD-like_sf"/>
</dbReference>
<proteinExistence type="predicted"/>
<dbReference type="Gene3D" id="3.40.50.1000">
    <property type="entry name" value="HAD superfamily/HAD-like"/>
    <property type="match status" value="1"/>
</dbReference>
<gene>
    <name evidence="1" type="primary">MPUL0B04750</name>
    <name evidence="1" type="ORF">METSCH_B04750</name>
</gene>
<sequence length="322" mass="36104">MLSQSKSELFFFFARDCASALCTMPLLHAQYTPEHRRASRDGNPALMRRYVNVGLKYRYTMKSRVFITDWDETATVKDTTGLIAGVASRTDCAAPPFSHFSKIYSDSYSSYIASTRNGCGKRDTINAEETFQKGMRAAEYLSIHALEDSGYFQGFHISKFYDLATKIELQPGFISFMKQAACPVYILSVNWCKGLIETVLRLHGIDDVTVLANDLQTDKEGVTTGLFDHNFDIRTGYDKAVELEKIRSLYTGLKIFYFGDSSGDVLPILKADYGGIIHGGRGRPVLENLSETYMLCGENAEFDATRVFEASWAQLEAAWTEA</sequence>
<keyword evidence="2" id="KW-1185">Reference proteome</keyword>
<dbReference type="Proteomes" id="UP000292447">
    <property type="component" value="Chromosome II"/>
</dbReference>
<name>A0A4P6XL78_9ASCO</name>
<dbReference type="InterPro" id="IPR023214">
    <property type="entry name" value="HAD_sf"/>
</dbReference>
<evidence type="ECO:0000313" key="2">
    <source>
        <dbReference type="Proteomes" id="UP000292447"/>
    </source>
</evidence>
<protein>
    <submittedName>
        <fullName evidence="1">2-hydroxy-3-keto-5-methylthiopentenyl-1-phosphate phosphatase methionine salvage</fullName>
    </submittedName>
</protein>